<dbReference type="GO" id="GO:0046872">
    <property type="term" value="F:metal ion binding"/>
    <property type="evidence" value="ECO:0007669"/>
    <property type="project" value="UniProtKB-KW"/>
</dbReference>
<reference evidence="12 13" key="1">
    <citation type="submission" date="2016-08" db="EMBL/GenBank/DDBJ databases">
        <title>New Insights into Marine Group III Euryarchaeota, from dark to light.</title>
        <authorList>
            <person name="Haro-Moreno J.M."/>
            <person name="Rodriguez-Valera F."/>
            <person name="Lopez-Garcia P."/>
            <person name="Moreira D."/>
            <person name="Martin-Cuadrado A.B."/>
        </authorList>
    </citation>
    <scope>NUCLEOTIDE SEQUENCE [LARGE SCALE GENOMIC DNA]</scope>
    <source>
        <strain evidence="12">CG-Epi2</strain>
    </source>
</reference>
<evidence type="ECO:0000259" key="11">
    <source>
        <dbReference type="PROSITE" id="PS50880"/>
    </source>
</evidence>
<evidence type="ECO:0000256" key="8">
    <source>
        <dbReference type="ARBA" id="ARBA00023163"/>
    </source>
</evidence>
<accession>A0A1J5TPG2</accession>
<evidence type="ECO:0000256" key="4">
    <source>
        <dbReference type="ARBA" id="ARBA00022695"/>
    </source>
</evidence>
<comment type="similarity">
    <text evidence="9">Belongs to the archaeal DnaG primase family.</text>
</comment>
<dbReference type="PROSITE" id="PS50880">
    <property type="entry name" value="TOPRIM"/>
    <property type="match status" value="1"/>
</dbReference>
<dbReference type="InterPro" id="IPR006171">
    <property type="entry name" value="TOPRIM_dom"/>
</dbReference>
<evidence type="ECO:0000256" key="6">
    <source>
        <dbReference type="ARBA" id="ARBA00022723"/>
    </source>
</evidence>
<dbReference type="Proteomes" id="UP000183615">
    <property type="component" value="Unassembled WGS sequence"/>
</dbReference>
<evidence type="ECO:0000256" key="2">
    <source>
        <dbReference type="ARBA" id="ARBA00022515"/>
    </source>
</evidence>
<dbReference type="InterPro" id="IPR020607">
    <property type="entry name" value="Primase_DnaG_arc"/>
</dbReference>
<dbReference type="InterPro" id="IPR034154">
    <property type="entry name" value="TOPRIM_DnaG/twinkle"/>
</dbReference>
<keyword evidence="1 9" id="KW-0240">DNA-directed RNA polymerase</keyword>
<sequence length="417" mass="44972">MNIDPTSSKYVIRASIRANGVVNKSDVVGAVFGQTEGLLGDELDLRDLQKSGRMGRVEVEIRSDKGKSNGEIVISSSMDQVETSVFAAALETVERVGPCKATVKVTALEDSRSTKRETIIDRARTLLIDLIKNSRTAGSTITDTVRQALQVEEIVRFKGKLPAGPNVETSDAVIVVEGRGDVLNLLKHGIKNSVAVEGTNIPREVVGLSKERTVTAFVDGDRGGQMIIQELLQVAEIDFIARAPENTEVEYLTHKQIMKSLRDKVTAELFMEQNKWARPESGNSKKPAKKNASKGPSKSSSKSAPKAAAPKAAEPVAEAAVASPVFIQQLDQLQGSKNARLLMGEEMADEVSIGGLQEVLEKHKSNGVNTLVMDGIITQRLIELVSKAGIKTVVAEKKGPLPRDPVGISMFTREDLA</sequence>
<dbReference type="GO" id="GO:1990077">
    <property type="term" value="C:primosome complex"/>
    <property type="evidence" value="ECO:0007669"/>
    <property type="project" value="UniProtKB-KW"/>
</dbReference>
<evidence type="ECO:0000256" key="3">
    <source>
        <dbReference type="ARBA" id="ARBA00022679"/>
    </source>
</evidence>
<dbReference type="GO" id="GO:0005737">
    <property type="term" value="C:cytoplasm"/>
    <property type="evidence" value="ECO:0007669"/>
    <property type="project" value="TreeGrafter"/>
</dbReference>
<comment type="subunit">
    <text evidence="9">Forms a ternary complex with MCM helicase and DNA. Component of the archaeal exosome complex.</text>
</comment>
<dbReference type="GO" id="GO:0000428">
    <property type="term" value="C:DNA-directed RNA polymerase complex"/>
    <property type="evidence" value="ECO:0007669"/>
    <property type="project" value="UniProtKB-KW"/>
</dbReference>
<organism evidence="12 13">
    <name type="scientific">Marine Group III euryarchaeote CG-Epi2</name>
    <dbReference type="NCBI Taxonomy" id="1888996"/>
    <lineage>
        <taxon>Archaea</taxon>
        <taxon>Methanobacteriati</taxon>
        <taxon>Thermoplasmatota</taxon>
        <taxon>Thermoplasmata</taxon>
        <taxon>Candidatus Thermoprofundales</taxon>
    </lineage>
</organism>
<dbReference type="SMART" id="SM00493">
    <property type="entry name" value="TOPRIM"/>
    <property type="match status" value="1"/>
</dbReference>
<evidence type="ECO:0000256" key="5">
    <source>
        <dbReference type="ARBA" id="ARBA00022705"/>
    </source>
</evidence>
<feature type="domain" description="Toprim" evidence="11">
    <location>
        <begin position="171"/>
        <end position="245"/>
    </location>
</feature>
<keyword evidence="9" id="KW-0271">Exosome</keyword>
<comment type="catalytic activity">
    <reaction evidence="9">
        <text>ssDNA + n NTP = ssDNA/pppN(pN)n-1 hybrid + (n-1) diphosphate.</text>
        <dbReference type="EC" id="2.7.7.101"/>
    </reaction>
</comment>
<keyword evidence="6" id="KW-0479">Metal-binding</keyword>
<evidence type="ECO:0000256" key="7">
    <source>
        <dbReference type="ARBA" id="ARBA00022842"/>
    </source>
</evidence>
<dbReference type="Gene3D" id="3.40.1360.10">
    <property type="match status" value="1"/>
</dbReference>
<keyword evidence="5 9" id="KW-0235">DNA replication</keyword>
<dbReference type="EC" id="2.7.7.101" evidence="9"/>
<feature type="region of interest" description="Disordered" evidence="10">
    <location>
        <begin position="273"/>
        <end position="311"/>
    </location>
</feature>
<keyword evidence="4 9" id="KW-0548">Nucleotidyltransferase</keyword>
<name>A0A1J5TPG2_9ARCH</name>
<comment type="function">
    <text evidence="9">RNA polymerase that catalyzes the synthesis of short RNA molecules used as primers for DNA polymerase during DNA replication. Also part of the exosome, which is a complex involved in RNA degradation. Acts as a poly(A)-binding protein that enhances the interaction between heteropolymeric, adenine-rich transcripts and the exosome.</text>
</comment>
<dbReference type="NCBIfam" id="NF003108">
    <property type="entry name" value="PRK04031.1-1"/>
    <property type="match status" value="1"/>
</dbReference>
<dbReference type="GO" id="GO:0006269">
    <property type="term" value="P:DNA replication, synthesis of primer"/>
    <property type="evidence" value="ECO:0007669"/>
    <property type="project" value="UniProtKB-UniRule"/>
</dbReference>
<gene>
    <name evidence="9" type="primary">dnaG</name>
    <name evidence="12" type="ORF">BET99_05115</name>
</gene>
<comment type="caution">
    <text evidence="12">The sequence shown here is derived from an EMBL/GenBank/DDBJ whole genome shotgun (WGS) entry which is preliminary data.</text>
</comment>
<keyword evidence="3 9" id="KW-0808">Transferase</keyword>
<dbReference type="GO" id="GO:0003899">
    <property type="term" value="F:DNA-directed RNA polymerase activity"/>
    <property type="evidence" value="ECO:0007669"/>
    <property type="project" value="UniProtKB-UniRule"/>
</dbReference>
<keyword evidence="8 9" id="KW-0804">Transcription</keyword>
<evidence type="ECO:0000313" key="12">
    <source>
        <dbReference type="EMBL" id="OIR22075.1"/>
    </source>
</evidence>
<dbReference type="AlphaFoldDB" id="A0A1J5TPG2"/>
<dbReference type="EMBL" id="MIYZ01000024">
    <property type="protein sequence ID" value="OIR22075.1"/>
    <property type="molecule type" value="Genomic_DNA"/>
</dbReference>
<evidence type="ECO:0000313" key="13">
    <source>
        <dbReference type="Proteomes" id="UP000183615"/>
    </source>
</evidence>
<dbReference type="CDD" id="cd01029">
    <property type="entry name" value="TOPRIM_primases"/>
    <property type="match status" value="1"/>
</dbReference>
<dbReference type="InterPro" id="IPR050219">
    <property type="entry name" value="DnaG_primase"/>
</dbReference>
<evidence type="ECO:0000256" key="1">
    <source>
        <dbReference type="ARBA" id="ARBA00022478"/>
    </source>
</evidence>
<proteinExistence type="inferred from homology"/>
<dbReference type="Pfam" id="PF13662">
    <property type="entry name" value="Toprim_4"/>
    <property type="match status" value="1"/>
</dbReference>
<dbReference type="HAMAP" id="MF_00007">
    <property type="entry name" value="DNA_primase_DnaG_arc"/>
    <property type="match status" value="1"/>
</dbReference>
<feature type="compositionally biased region" description="Low complexity" evidence="10">
    <location>
        <begin position="293"/>
        <end position="311"/>
    </location>
</feature>
<keyword evidence="7" id="KW-0460">Magnesium</keyword>
<dbReference type="SUPFAM" id="SSF56731">
    <property type="entry name" value="DNA primase core"/>
    <property type="match status" value="1"/>
</dbReference>
<dbReference type="PANTHER" id="PTHR30313:SF2">
    <property type="entry name" value="DNA PRIMASE"/>
    <property type="match status" value="1"/>
</dbReference>
<evidence type="ECO:0000256" key="10">
    <source>
        <dbReference type="SAM" id="MobiDB-lite"/>
    </source>
</evidence>
<dbReference type="GO" id="GO:0008143">
    <property type="term" value="F:poly(A) binding"/>
    <property type="evidence" value="ECO:0007669"/>
    <property type="project" value="InterPro"/>
</dbReference>
<dbReference type="PANTHER" id="PTHR30313">
    <property type="entry name" value="DNA PRIMASE"/>
    <property type="match status" value="1"/>
</dbReference>
<keyword evidence="2 9" id="KW-0639">Primosome</keyword>
<protein>
    <recommendedName>
        <fullName evidence="9">DNA primase DnaG</fullName>
        <ecNumber evidence="9">2.7.7.101</ecNumber>
    </recommendedName>
</protein>
<evidence type="ECO:0000256" key="9">
    <source>
        <dbReference type="HAMAP-Rule" id="MF_00007"/>
    </source>
</evidence>
<dbReference type="GO" id="GO:0000178">
    <property type="term" value="C:exosome (RNase complex)"/>
    <property type="evidence" value="ECO:0007669"/>
    <property type="project" value="UniProtKB-KW"/>
</dbReference>